<keyword evidence="1" id="KW-0560">Oxidoreductase</keyword>
<dbReference type="GO" id="GO:0006631">
    <property type="term" value="P:fatty acid metabolic process"/>
    <property type="evidence" value="ECO:0007669"/>
    <property type="project" value="InterPro"/>
</dbReference>
<dbReference type="EMBL" id="MUKB01000048">
    <property type="protein sequence ID" value="OPX18030.1"/>
    <property type="molecule type" value="Genomic_DNA"/>
</dbReference>
<reference evidence="5" key="1">
    <citation type="submission" date="2017-01" db="EMBL/GenBank/DDBJ databases">
        <title>Novel pathways for hydrocarbon cycling and metabolic interdependencies in hydrothermal sediment communities.</title>
        <authorList>
            <person name="Dombrowski N."/>
            <person name="Seitz K."/>
            <person name="Teske A."/>
            <person name="Baker B."/>
        </authorList>
    </citation>
    <scope>NUCLEOTIDE SEQUENCE [LARGE SCALE GENOMIC DNA]</scope>
</reference>
<name>A0A1V4QF97_UNCW3</name>
<comment type="caution">
    <text evidence="4">The sequence shown here is derived from an EMBL/GenBank/DDBJ whole genome shotgun (WGS) entry which is preliminary data.</text>
</comment>
<dbReference type="SUPFAM" id="SSF51735">
    <property type="entry name" value="NAD(P)-binding Rossmann-fold domains"/>
    <property type="match status" value="1"/>
</dbReference>
<evidence type="ECO:0000313" key="4">
    <source>
        <dbReference type="EMBL" id="OPX18030.1"/>
    </source>
</evidence>
<evidence type="ECO:0008006" key="6">
    <source>
        <dbReference type="Google" id="ProtNLM"/>
    </source>
</evidence>
<organism evidence="4 5">
    <name type="scientific">candidate division WOR-3 bacterium 4484_100</name>
    <dbReference type="NCBI Taxonomy" id="1936077"/>
    <lineage>
        <taxon>Bacteria</taxon>
        <taxon>Bacteria division WOR-3</taxon>
    </lineage>
</organism>
<dbReference type="InterPro" id="IPR006176">
    <property type="entry name" value="3-OHacyl-CoA_DH_NAD-bd"/>
</dbReference>
<dbReference type="Gene3D" id="1.10.1040.50">
    <property type="match status" value="1"/>
</dbReference>
<evidence type="ECO:0000259" key="2">
    <source>
        <dbReference type="Pfam" id="PF00725"/>
    </source>
</evidence>
<dbReference type="AlphaFoldDB" id="A0A1V4QF97"/>
<feature type="domain" description="3-hydroxyacyl-CoA dehydrogenase C-terminal" evidence="2">
    <location>
        <begin position="267"/>
        <end position="314"/>
    </location>
</feature>
<proteinExistence type="predicted"/>
<dbReference type="Gene3D" id="3.40.50.720">
    <property type="entry name" value="NAD(P)-binding Rossmann-like Domain"/>
    <property type="match status" value="1"/>
</dbReference>
<evidence type="ECO:0000313" key="5">
    <source>
        <dbReference type="Proteomes" id="UP000191663"/>
    </source>
</evidence>
<evidence type="ECO:0000259" key="3">
    <source>
        <dbReference type="Pfam" id="PF02737"/>
    </source>
</evidence>
<dbReference type="Pfam" id="PF00725">
    <property type="entry name" value="3HCDH"/>
    <property type="match status" value="1"/>
</dbReference>
<dbReference type="PANTHER" id="PTHR48075">
    <property type="entry name" value="3-HYDROXYACYL-COA DEHYDROGENASE FAMILY PROTEIN"/>
    <property type="match status" value="1"/>
</dbReference>
<dbReference type="PANTHER" id="PTHR48075:SF5">
    <property type="entry name" value="3-HYDROXYBUTYRYL-COA DEHYDROGENASE"/>
    <property type="match status" value="1"/>
</dbReference>
<dbReference type="GO" id="GO:0016616">
    <property type="term" value="F:oxidoreductase activity, acting on the CH-OH group of donors, NAD or NADP as acceptor"/>
    <property type="evidence" value="ECO:0007669"/>
    <property type="project" value="InterPro"/>
</dbReference>
<dbReference type="Proteomes" id="UP000191663">
    <property type="component" value="Unassembled WGS sequence"/>
</dbReference>
<evidence type="ECO:0000256" key="1">
    <source>
        <dbReference type="ARBA" id="ARBA00023002"/>
    </source>
</evidence>
<sequence>MTLDKRLQNVAVVGAAGKMGSGIAVLIAQEMAKVKLRPENRENIYRLNLIDISEKALDGLRAYLRAQILKVAEKSAVLLREIYSERKDLIENRDIINTFVQDTLDLINFSTDFDIVKNARLVFEAIFENEKLKIKILKKLKRLCPADTLFLTNTSSIPITYLNEQAGLEGRIIGYHFYNPPVVQKLVEVIEPKGITDELRSIAQELGKRLRKKLVPANDISGFIGNGHFMRDGLYALNQLDSLKRQFRFPGAVYVMNRISQDFLLRPMGIFQLIDYVGVDVFQCILKVMRTHLNDTSLRNRLVDKLMKLGVRGGQYPDGSQRDGFLKYEKGRPVGVYDVRKKEYFIFDDKWKQRIDKKLGPLPEQFAPWKALLRDPKKDEKIKMHFDLLKNMNTLGAELALDYLRETKKIAEKLVETGVANSSDDVNAVLTNGFYWLYGPINDYV</sequence>
<dbReference type="GO" id="GO:0070403">
    <property type="term" value="F:NAD+ binding"/>
    <property type="evidence" value="ECO:0007669"/>
    <property type="project" value="InterPro"/>
</dbReference>
<gene>
    <name evidence="4" type="ORF">BXT86_03340</name>
</gene>
<protein>
    <recommendedName>
        <fullName evidence="6">3-hydroxyacyl-CoA dehydrogenase</fullName>
    </recommendedName>
</protein>
<dbReference type="InterPro" id="IPR006108">
    <property type="entry name" value="3HC_DH_C"/>
</dbReference>
<accession>A0A1V4QF97</accession>
<feature type="domain" description="3-hydroxyacyl-CoA dehydrogenase NAD binding" evidence="3">
    <location>
        <begin position="9"/>
        <end position="219"/>
    </location>
</feature>
<dbReference type="InterPro" id="IPR036291">
    <property type="entry name" value="NAD(P)-bd_dom_sf"/>
</dbReference>
<dbReference type="Pfam" id="PF02737">
    <property type="entry name" value="3HCDH_N"/>
    <property type="match status" value="1"/>
</dbReference>